<keyword evidence="1" id="KW-0812">Transmembrane</keyword>
<organism evidence="2">
    <name type="scientific">bioreactor metagenome</name>
    <dbReference type="NCBI Taxonomy" id="1076179"/>
    <lineage>
        <taxon>unclassified sequences</taxon>
        <taxon>metagenomes</taxon>
        <taxon>ecological metagenomes</taxon>
    </lineage>
</organism>
<dbReference type="AlphaFoldDB" id="A0A645EAE4"/>
<sequence length="112" mass="12056">MFVYHDFDIKVAIRATVGPTFAFAGNTQLLSGLNAFRNLYINIDAFMFIAAAVAFTALISNYLTGTVAVRTDILRLKDPESSPLLGNNCSLSMTASADMNITFAARSGSHTL</sequence>
<feature type="transmembrane region" description="Helical" evidence="1">
    <location>
        <begin position="39"/>
        <end position="63"/>
    </location>
</feature>
<gene>
    <name evidence="2" type="ORF">SDC9_146107</name>
</gene>
<evidence type="ECO:0000256" key="1">
    <source>
        <dbReference type="SAM" id="Phobius"/>
    </source>
</evidence>
<comment type="caution">
    <text evidence="2">The sequence shown here is derived from an EMBL/GenBank/DDBJ whole genome shotgun (WGS) entry which is preliminary data.</text>
</comment>
<name>A0A645EAE4_9ZZZZ</name>
<keyword evidence="1" id="KW-1133">Transmembrane helix</keyword>
<reference evidence="2" key="1">
    <citation type="submission" date="2019-08" db="EMBL/GenBank/DDBJ databases">
        <authorList>
            <person name="Kucharzyk K."/>
            <person name="Murdoch R.W."/>
            <person name="Higgins S."/>
            <person name="Loffler F."/>
        </authorList>
    </citation>
    <scope>NUCLEOTIDE SEQUENCE</scope>
</reference>
<proteinExistence type="predicted"/>
<dbReference type="EMBL" id="VSSQ01045040">
    <property type="protein sequence ID" value="MPM98917.1"/>
    <property type="molecule type" value="Genomic_DNA"/>
</dbReference>
<keyword evidence="1" id="KW-0472">Membrane</keyword>
<evidence type="ECO:0000313" key="2">
    <source>
        <dbReference type="EMBL" id="MPM98917.1"/>
    </source>
</evidence>
<accession>A0A645EAE4</accession>
<protein>
    <submittedName>
        <fullName evidence="2">Uncharacterized protein</fullName>
    </submittedName>
</protein>